<comment type="caution">
    <text evidence="9">The sequence shown here is derived from an EMBL/GenBank/DDBJ whole genome shotgun (WGS) entry which is preliminary data.</text>
</comment>
<proteinExistence type="predicted"/>
<dbReference type="InterPro" id="IPR003594">
    <property type="entry name" value="HATPase_dom"/>
</dbReference>
<evidence type="ECO:0000256" key="1">
    <source>
        <dbReference type="ARBA" id="ARBA00000085"/>
    </source>
</evidence>
<dbReference type="PRINTS" id="PR00344">
    <property type="entry name" value="BCTRLSENSOR"/>
</dbReference>
<name>A0AAW9NC38_9BACI</name>
<sequence>MVSSDYDAGYATVSFTVKDTGIGIPNDQTHRLFQPFSHIQVSASEEIRQGTGLGLSICKELVELMNGRIWMEESTNIGSTFTFELRLPFED</sequence>
<evidence type="ECO:0000313" key="9">
    <source>
        <dbReference type="EMBL" id="MEC0275416.1"/>
    </source>
</evidence>
<gene>
    <name evidence="9" type="ORF">P4706_20425</name>
</gene>
<dbReference type="PANTHER" id="PTHR43047:SF72">
    <property type="entry name" value="OSMOSENSING HISTIDINE PROTEIN KINASE SLN1"/>
    <property type="match status" value="1"/>
</dbReference>
<keyword evidence="3" id="KW-0808">Transferase</keyword>
<dbReference type="RefSeq" id="WP_367407592.1">
    <property type="nucleotide sequence ID" value="NZ_JARNBH010000021.1"/>
</dbReference>
<comment type="catalytic activity">
    <reaction evidence="1">
        <text>ATP + protein L-histidine = ADP + protein N-phospho-L-histidine.</text>
        <dbReference type="EC" id="2.7.13.3"/>
    </reaction>
</comment>
<feature type="domain" description="Histidine kinase" evidence="8">
    <location>
        <begin position="1"/>
        <end position="89"/>
    </location>
</feature>
<dbReference type="Pfam" id="PF02518">
    <property type="entry name" value="HATPase_c"/>
    <property type="match status" value="1"/>
</dbReference>
<dbReference type="Proteomes" id="UP001307168">
    <property type="component" value="Unassembled WGS sequence"/>
</dbReference>
<keyword evidence="5" id="KW-0418">Kinase</keyword>
<evidence type="ECO:0000256" key="2">
    <source>
        <dbReference type="ARBA" id="ARBA00012438"/>
    </source>
</evidence>
<dbReference type="GO" id="GO:0009927">
    <property type="term" value="F:histidine phosphotransfer kinase activity"/>
    <property type="evidence" value="ECO:0007669"/>
    <property type="project" value="TreeGrafter"/>
</dbReference>
<dbReference type="GO" id="GO:0005524">
    <property type="term" value="F:ATP binding"/>
    <property type="evidence" value="ECO:0007669"/>
    <property type="project" value="UniProtKB-KW"/>
</dbReference>
<organism evidence="9 10">
    <name type="scientific">Peribacillus castrilensis</name>
    <dbReference type="NCBI Taxonomy" id="2897690"/>
    <lineage>
        <taxon>Bacteria</taxon>
        <taxon>Bacillati</taxon>
        <taxon>Bacillota</taxon>
        <taxon>Bacilli</taxon>
        <taxon>Bacillales</taxon>
        <taxon>Bacillaceae</taxon>
        <taxon>Peribacillus</taxon>
    </lineage>
</organism>
<dbReference type="EMBL" id="JARNBH010000021">
    <property type="protein sequence ID" value="MEC0275416.1"/>
    <property type="molecule type" value="Genomic_DNA"/>
</dbReference>
<accession>A0AAW9NC38</accession>
<dbReference type="SUPFAM" id="SSF55874">
    <property type="entry name" value="ATPase domain of HSP90 chaperone/DNA topoisomerase II/histidine kinase"/>
    <property type="match status" value="1"/>
</dbReference>
<dbReference type="Gene3D" id="3.30.565.10">
    <property type="entry name" value="Histidine kinase-like ATPase, C-terminal domain"/>
    <property type="match status" value="1"/>
</dbReference>
<evidence type="ECO:0000256" key="4">
    <source>
        <dbReference type="ARBA" id="ARBA00022741"/>
    </source>
</evidence>
<keyword evidence="10" id="KW-1185">Reference proteome</keyword>
<evidence type="ECO:0000259" key="8">
    <source>
        <dbReference type="PROSITE" id="PS50109"/>
    </source>
</evidence>
<evidence type="ECO:0000256" key="5">
    <source>
        <dbReference type="ARBA" id="ARBA00022777"/>
    </source>
</evidence>
<dbReference type="SMART" id="SM00387">
    <property type="entry name" value="HATPase_c"/>
    <property type="match status" value="1"/>
</dbReference>
<keyword evidence="6 9" id="KW-0067">ATP-binding</keyword>
<keyword evidence="4" id="KW-0547">Nucleotide-binding</keyword>
<reference evidence="9 10" key="1">
    <citation type="submission" date="2023-03" db="EMBL/GenBank/DDBJ databases">
        <title>Bacillus Genome Sequencing.</title>
        <authorList>
            <person name="Dunlap C."/>
        </authorList>
    </citation>
    <scope>NUCLEOTIDE SEQUENCE [LARGE SCALE GENOMIC DNA]</scope>
    <source>
        <strain evidence="9 10">B-41290</strain>
    </source>
</reference>
<dbReference type="GO" id="GO:0005886">
    <property type="term" value="C:plasma membrane"/>
    <property type="evidence" value="ECO:0007669"/>
    <property type="project" value="TreeGrafter"/>
</dbReference>
<dbReference type="PROSITE" id="PS50109">
    <property type="entry name" value="HIS_KIN"/>
    <property type="match status" value="1"/>
</dbReference>
<dbReference type="InterPro" id="IPR005467">
    <property type="entry name" value="His_kinase_dom"/>
</dbReference>
<evidence type="ECO:0000256" key="7">
    <source>
        <dbReference type="ARBA" id="ARBA00023012"/>
    </source>
</evidence>
<dbReference type="GO" id="GO:0000155">
    <property type="term" value="F:phosphorelay sensor kinase activity"/>
    <property type="evidence" value="ECO:0007669"/>
    <property type="project" value="TreeGrafter"/>
</dbReference>
<evidence type="ECO:0000256" key="3">
    <source>
        <dbReference type="ARBA" id="ARBA00022679"/>
    </source>
</evidence>
<protein>
    <recommendedName>
        <fullName evidence="2">histidine kinase</fullName>
        <ecNumber evidence="2">2.7.13.3</ecNumber>
    </recommendedName>
</protein>
<dbReference type="InterPro" id="IPR004358">
    <property type="entry name" value="Sig_transdc_His_kin-like_C"/>
</dbReference>
<dbReference type="EC" id="2.7.13.3" evidence="2"/>
<keyword evidence="7" id="KW-0902">Two-component regulatory system</keyword>
<dbReference type="PANTHER" id="PTHR43047">
    <property type="entry name" value="TWO-COMPONENT HISTIDINE PROTEIN KINASE"/>
    <property type="match status" value="1"/>
</dbReference>
<evidence type="ECO:0000313" key="10">
    <source>
        <dbReference type="Proteomes" id="UP001307168"/>
    </source>
</evidence>
<dbReference type="AlphaFoldDB" id="A0AAW9NC38"/>
<dbReference type="InterPro" id="IPR036890">
    <property type="entry name" value="HATPase_C_sf"/>
</dbReference>
<evidence type="ECO:0000256" key="6">
    <source>
        <dbReference type="ARBA" id="ARBA00022840"/>
    </source>
</evidence>